<evidence type="ECO:0000313" key="4">
    <source>
        <dbReference type="Proteomes" id="UP000190061"/>
    </source>
</evidence>
<dbReference type="Pfam" id="PF11954">
    <property type="entry name" value="DUF3471"/>
    <property type="match status" value="1"/>
</dbReference>
<dbReference type="InterPro" id="IPR012338">
    <property type="entry name" value="Beta-lactam/transpept-like"/>
</dbReference>
<dbReference type="InterPro" id="IPR050491">
    <property type="entry name" value="AmpC-like"/>
</dbReference>
<dbReference type="OrthoDB" id="119951at2"/>
<dbReference type="EMBL" id="FUXP01000001">
    <property type="protein sequence ID" value="SJZ55212.1"/>
    <property type="molecule type" value="Genomic_DNA"/>
</dbReference>
<dbReference type="RefSeq" id="WP_078756723.1">
    <property type="nucleotide sequence ID" value="NZ_FUXP01000001.1"/>
</dbReference>
<dbReference type="InterPro" id="IPR001466">
    <property type="entry name" value="Beta-lactam-related"/>
</dbReference>
<evidence type="ECO:0000259" key="1">
    <source>
        <dbReference type="Pfam" id="PF00144"/>
    </source>
</evidence>
<dbReference type="PANTHER" id="PTHR46825">
    <property type="entry name" value="D-ALANYL-D-ALANINE-CARBOXYPEPTIDASE/ENDOPEPTIDASE AMPH"/>
    <property type="match status" value="1"/>
</dbReference>
<proteinExistence type="predicted"/>
<dbReference type="Pfam" id="PF00144">
    <property type="entry name" value="Beta-lactamase"/>
    <property type="match status" value="1"/>
</dbReference>
<keyword evidence="4" id="KW-1185">Reference proteome</keyword>
<protein>
    <submittedName>
        <fullName evidence="3">CubicO group peptidase, beta-lactamase class C family</fullName>
    </submittedName>
</protein>
<dbReference type="AlphaFoldDB" id="A0A1T4LKC3"/>
<dbReference type="STRING" id="1122188.SAMN02745674_00048"/>
<dbReference type="Proteomes" id="UP000190061">
    <property type="component" value="Unassembled WGS sequence"/>
</dbReference>
<sequence>MRDSIGTRGRGKAGYAVVVLLLGLLAPGVGAARVAASPPPALAQFDAHVERVREAFDVPGVAVAIIRDGEVVLQRGYGVRDLETEAPVDEHTLFAIASNTKAFTSASLSMLADEGKLDMRDRVVDHLPWFRMSDPYITREMRIRDLLAHRSGLALGAGDLLYWPGTDLSTEEVARRLRHVPIEGGFRERYAYDNILFGVAQLVVEAASGQSYREFLDQRILQPLGMQGTRFNSDFLQPGDNVATGYSKADFETLVPAPLMSWGNVSGAGGMYSSVHDLTQWVRMHLDGGEFERSHGGTARLFSEERQRAMWSVLTPIPVGEPSSIPALAAAQADFRGYGEGWHLSDYRGEKMVWHTGGWPGFYSRITMVPERGLGIIVLTSAEVSGAFNAVTMQALDALLDAPPTDWVAAYTEAAANRAGEAESDWQAHLAARDAGSRPSLPVADYAGTYRDPWYGDVQVENAKGGLRIAFSHTPSLRGSLSHWQHDTFIVRWDERWLNADAFITFSLDVDGAIREARMEAISPMTDFSFDFHHLRLQPAKGDDPG</sequence>
<dbReference type="PANTHER" id="PTHR46825:SF15">
    <property type="entry name" value="BETA-LACTAMASE-RELATED DOMAIN-CONTAINING PROTEIN"/>
    <property type="match status" value="1"/>
</dbReference>
<evidence type="ECO:0000259" key="2">
    <source>
        <dbReference type="Pfam" id="PF11954"/>
    </source>
</evidence>
<dbReference type="Gene3D" id="3.40.710.10">
    <property type="entry name" value="DD-peptidase/beta-lactamase superfamily"/>
    <property type="match status" value="1"/>
</dbReference>
<feature type="domain" description="Beta-lactamase-related" evidence="1">
    <location>
        <begin position="45"/>
        <end position="388"/>
    </location>
</feature>
<name>A0A1T4LKC3_9GAMM</name>
<dbReference type="Gene3D" id="2.40.128.600">
    <property type="match status" value="1"/>
</dbReference>
<dbReference type="SUPFAM" id="SSF56601">
    <property type="entry name" value="beta-lactamase/transpeptidase-like"/>
    <property type="match status" value="1"/>
</dbReference>
<evidence type="ECO:0000313" key="3">
    <source>
        <dbReference type="EMBL" id="SJZ55212.1"/>
    </source>
</evidence>
<accession>A0A1T4LKC3</accession>
<reference evidence="3 4" key="1">
    <citation type="submission" date="2017-02" db="EMBL/GenBank/DDBJ databases">
        <authorList>
            <person name="Peterson S.W."/>
        </authorList>
    </citation>
    <scope>NUCLEOTIDE SEQUENCE [LARGE SCALE GENOMIC DNA]</scope>
    <source>
        <strain evidence="3 4">DSM 21749</strain>
    </source>
</reference>
<gene>
    <name evidence="3" type="ORF">SAMN02745674_00048</name>
</gene>
<feature type="domain" description="Peptidase S12 Pab87-related C-terminal" evidence="2">
    <location>
        <begin position="433"/>
        <end position="538"/>
    </location>
</feature>
<organism evidence="3 4">
    <name type="scientific">Lysobacter spongiicola DSM 21749</name>
    <dbReference type="NCBI Taxonomy" id="1122188"/>
    <lineage>
        <taxon>Bacteria</taxon>
        <taxon>Pseudomonadati</taxon>
        <taxon>Pseudomonadota</taxon>
        <taxon>Gammaproteobacteria</taxon>
        <taxon>Lysobacterales</taxon>
        <taxon>Lysobacteraceae</taxon>
        <taxon>Novilysobacter</taxon>
    </lineage>
</organism>
<dbReference type="InterPro" id="IPR021860">
    <property type="entry name" value="Peptidase_S12_Pab87-rel_C"/>
</dbReference>